<dbReference type="RefSeq" id="WP_074758476.1">
    <property type="nucleotide sequence ID" value="NZ_FNCO01000022.1"/>
</dbReference>
<reference evidence="8" key="1">
    <citation type="submission" date="2016-10" db="EMBL/GenBank/DDBJ databases">
        <authorList>
            <person name="Varghese N."/>
            <person name="Submissions S."/>
        </authorList>
    </citation>
    <scope>NUCLEOTIDE SEQUENCE [LARGE SCALE GENOMIC DNA]</scope>
    <source>
        <strain evidence="8">ATCC 700689</strain>
    </source>
</reference>
<dbReference type="InterPro" id="IPR058163">
    <property type="entry name" value="LysR-type_TF_proteobact-type"/>
</dbReference>
<dbReference type="CDD" id="cd08432">
    <property type="entry name" value="PBP2_GcdR_TrpI_HvrB_AmpR_like"/>
    <property type="match status" value="1"/>
</dbReference>
<evidence type="ECO:0000256" key="5">
    <source>
        <dbReference type="SAM" id="SignalP"/>
    </source>
</evidence>
<feature type="signal peptide" evidence="5">
    <location>
        <begin position="1"/>
        <end position="25"/>
    </location>
</feature>
<evidence type="ECO:0000313" key="7">
    <source>
        <dbReference type="EMBL" id="SDJ15796.1"/>
    </source>
</evidence>
<dbReference type="GO" id="GO:0006351">
    <property type="term" value="P:DNA-templated transcription"/>
    <property type="evidence" value="ECO:0007669"/>
    <property type="project" value="TreeGrafter"/>
</dbReference>
<dbReference type="Proteomes" id="UP000182894">
    <property type="component" value="Unassembled WGS sequence"/>
</dbReference>
<keyword evidence="2" id="KW-0805">Transcription regulation</keyword>
<dbReference type="Gene3D" id="1.10.10.10">
    <property type="entry name" value="Winged helix-like DNA-binding domain superfamily/Winged helix DNA-binding domain"/>
    <property type="match status" value="1"/>
</dbReference>
<dbReference type="Gene3D" id="3.40.190.10">
    <property type="entry name" value="Periplasmic binding protein-like II"/>
    <property type="match status" value="2"/>
</dbReference>
<dbReference type="GO" id="GO:0003700">
    <property type="term" value="F:DNA-binding transcription factor activity"/>
    <property type="evidence" value="ECO:0007669"/>
    <property type="project" value="InterPro"/>
</dbReference>
<dbReference type="SUPFAM" id="SSF53850">
    <property type="entry name" value="Periplasmic binding protein-like II"/>
    <property type="match status" value="1"/>
</dbReference>
<dbReference type="EMBL" id="FNCO01000022">
    <property type="protein sequence ID" value="SDJ15796.1"/>
    <property type="molecule type" value="Genomic_DNA"/>
</dbReference>
<sequence>MKTSPPLKALLCFDAAMRLNSFSLAADELSVTPGAVGQQIRNLEQWLGVALFTRQIRQIQPTPDGQAYWSQIQPSLLQIINASHALRDRHNNNVWLNMPPSLAAKWFARRMAGFLENHPSVALHLSSSTTLADFSSERVDLAIRHFDGHAPELDVELLHQDNARVYCSPAYAEQHGLNSPGDLRRATLLHNTLHPNWPDWLQRFAGIGEQEGRNIPGIHFDQSLMAIEAARRNQGVVITSEWLTQEEVASGALIEPFEQRLPLSKGYYLVQPKHSILRPTVQALKVWLMGEARDASK</sequence>
<dbReference type="PROSITE" id="PS50931">
    <property type="entry name" value="HTH_LYSR"/>
    <property type="match status" value="1"/>
</dbReference>
<dbReference type="InterPro" id="IPR000847">
    <property type="entry name" value="LysR_HTH_N"/>
</dbReference>
<dbReference type="STRING" id="89065.SAMN05216605_12258"/>
<evidence type="ECO:0000256" key="4">
    <source>
        <dbReference type="ARBA" id="ARBA00023163"/>
    </source>
</evidence>
<feature type="domain" description="HTH lysR-type" evidence="6">
    <location>
        <begin position="5"/>
        <end position="62"/>
    </location>
</feature>
<keyword evidence="8" id="KW-1185">Reference proteome</keyword>
<protein>
    <submittedName>
        <fullName evidence="7">Transcriptional regulator, LysR family</fullName>
    </submittedName>
</protein>
<gene>
    <name evidence="7" type="ORF">SAMN05216605_12258</name>
</gene>
<keyword evidence="5" id="KW-0732">Signal</keyword>
<dbReference type="InterPro" id="IPR005119">
    <property type="entry name" value="LysR_subst-bd"/>
</dbReference>
<dbReference type="PANTHER" id="PTHR30537:SF74">
    <property type="entry name" value="HTH-TYPE TRANSCRIPTIONAL REGULATOR TRPI"/>
    <property type="match status" value="1"/>
</dbReference>
<dbReference type="AlphaFoldDB" id="A0A1G8RFN8"/>
<dbReference type="PANTHER" id="PTHR30537">
    <property type="entry name" value="HTH-TYPE TRANSCRIPTIONAL REGULATOR"/>
    <property type="match status" value="1"/>
</dbReference>
<dbReference type="Pfam" id="PF00126">
    <property type="entry name" value="HTH_1"/>
    <property type="match status" value="1"/>
</dbReference>
<comment type="similarity">
    <text evidence="1">Belongs to the LysR transcriptional regulatory family.</text>
</comment>
<dbReference type="OrthoDB" id="6787458at2"/>
<dbReference type="InterPro" id="IPR036388">
    <property type="entry name" value="WH-like_DNA-bd_sf"/>
</dbReference>
<dbReference type="InterPro" id="IPR036390">
    <property type="entry name" value="WH_DNA-bd_sf"/>
</dbReference>
<accession>A0A1G8RFN8</accession>
<proteinExistence type="inferred from homology"/>
<evidence type="ECO:0000256" key="1">
    <source>
        <dbReference type="ARBA" id="ARBA00009437"/>
    </source>
</evidence>
<dbReference type="GO" id="GO:0043565">
    <property type="term" value="F:sequence-specific DNA binding"/>
    <property type="evidence" value="ECO:0007669"/>
    <property type="project" value="TreeGrafter"/>
</dbReference>
<keyword evidence="4" id="KW-0804">Transcription</keyword>
<dbReference type="PRINTS" id="PR00039">
    <property type="entry name" value="HTHLYSR"/>
</dbReference>
<evidence type="ECO:0000256" key="3">
    <source>
        <dbReference type="ARBA" id="ARBA00023125"/>
    </source>
</evidence>
<organism evidence="7 8">
    <name type="scientific">Pseudomonas abietaniphila</name>
    <dbReference type="NCBI Taxonomy" id="89065"/>
    <lineage>
        <taxon>Bacteria</taxon>
        <taxon>Pseudomonadati</taxon>
        <taxon>Pseudomonadota</taxon>
        <taxon>Gammaproteobacteria</taxon>
        <taxon>Pseudomonadales</taxon>
        <taxon>Pseudomonadaceae</taxon>
        <taxon>Pseudomonas</taxon>
    </lineage>
</organism>
<evidence type="ECO:0000259" key="6">
    <source>
        <dbReference type="PROSITE" id="PS50931"/>
    </source>
</evidence>
<dbReference type="Pfam" id="PF03466">
    <property type="entry name" value="LysR_substrate"/>
    <property type="match status" value="1"/>
</dbReference>
<evidence type="ECO:0000313" key="8">
    <source>
        <dbReference type="Proteomes" id="UP000182894"/>
    </source>
</evidence>
<feature type="chain" id="PRO_5010339672" evidence="5">
    <location>
        <begin position="26"/>
        <end position="297"/>
    </location>
</feature>
<keyword evidence="3" id="KW-0238">DNA-binding</keyword>
<evidence type="ECO:0000256" key="2">
    <source>
        <dbReference type="ARBA" id="ARBA00023015"/>
    </source>
</evidence>
<name>A0A1G8RFN8_9PSED</name>
<dbReference type="SUPFAM" id="SSF46785">
    <property type="entry name" value="Winged helix' DNA-binding domain"/>
    <property type="match status" value="1"/>
</dbReference>